<evidence type="ECO:0000259" key="2">
    <source>
        <dbReference type="PROSITE" id="PS50222"/>
    </source>
</evidence>
<dbReference type="SMART" id="SM00054">
    <property type="entry name" value="EFh"/>
    <property type="match status" value="4"/>
</dbReference>
<dbReference type="AlphaFoldDB" id="A0A0M0J9D7"/>
<name>A0A0M0J9D7_9EUKA</name>
<keyword evidence="4" id="KW-1185">Reference proteome</keyword>
<dbReference type="PROSITE" id="PS00018">
    <property type="entry name" value="EF_HAND_1"/>
    <property type="match status" value="3"/>
</dbReference>
<evidence type="ECO:0000256" key="1">
    <source>
        <dbReference type="ARBA" id="ARBA00022837"/>
    </source>
</evidence>
<sequence length="560" mass="61995">MTDASVLNVGTQCFYRKRDGTVATVVVLKVHHDEQPPYYTIGIDATECEKQTEREKLRPCSQGPWPEEQVTPEVTRQLSVKSVAALDKLARRSPDAHALFRQIDKNGDGAITVRELCEFFVSTDDAFARRLFKAIDTDDDGLIDIDEFRLAHKTATDTRESVKTFFSPERRALEPQEIDALFAKIDLDRDGCITKRELTQYLRDTLRCPDPDGLAERLRSFIDRDDDKLIDKKEFLSAYRGLDIAPIRDSPSDWTTDSLVAVMSGMKISMASSAQPVDLLCTPRLALRGSEPVGGPPLPTSGHNRLAGCFAVDPGLFRPEYDYDFTDLDPNDDGEHWRGGMRYFRPCGWKRFGLDVSAFSTLEKCPTAALKAMLVDEQHLNEAQLPGPGSDKRELVAFARRAGLTDAQHGARWLGCEGDDPQEWCVAYHGTGSIQATGGIAADGLRVGGGGSVDVANGAAFGDGIYCSPNVNTAAHSMYAQPIEIQGEHGPKYYQIIFQCRVRGPARATHAEAKRDGGFFHVGLQEPTSYAKDYWVVPNESFVRPYAILMRQCDEDGDAL</sequence>
<feature type="domain" description="EF-hand" evidence="2">
    <location>
        <begin position="173"/>
        <end position="208"/>
    </location>
</feature>
<proteinExistence type="predicted"/>
<dbReference type="SUPFAM" id="SSF47473">
    <property type="entry name" value="EF-hand"/>
    <property type="match status" value="1"/>
</dbReference>
<dbReference type="GO" id="GO:0005509">
    <property type="term" value="F:calcium ion binding"/>
    <property type="evidence" value="ECO:0007669"/>
    <property type="project" value="InterPro"/>
</dbReference>
<dbReference type="PANTHER" id="PTHR36649:SF28">
    <property type="entry name" value="UBIQUITIN-LIKE DOMAIN-CONTAINING PROTEIN"/>
    <property type="match status" value="1"/>
</dbReference>
<accession>A0A0M0J9D7</accession>
<feature type="domain" description="EF-hand" evidence="2">
    <location>
        <begin position="123"/>
        <end position="158"/>
    </location>
</feature>
<gene>
    <name evidence="3" type="ORF">Ctob_008205</name>
</gene>
<comment type="caution">
    <text evidence="3">The sequence shown here is derived from an EMBL/GenBank/DDBJ whole genome shotgun (WGS) entry which is preliminary data.</text>
</comment>
<protein>
    <recommendedName>
        <fullName evidence="2">EF-hand domain-containing protein</fullName>
    </recommendedName>
</protein>
<keyword evidence="1" id="KW-0106">Calcium</keyword>
<dbReference type="Proteomes" id="UP000037460">
    <property type="component" value="Unassembled WGS sequence"/>
</dbReference>
<dbReference type="Gene3D" id="3.90.228.10">
    <property type="match status" value="1"/>
</dbReference>
<dbReference type="OrthoDB" id="428577at2759"/>
<dbReference type="InterPro" id="IPR018247">
    <property type="entry name" value="EF_Hand_1_Ca_BS"/>
</dbReference>
<dbReference type="PANTHER" id="PTHR36649">
    <property type="entry name" value="UBIQUITIN-LIKE DOMAIN-CONTAINING PROTEIN"/>
    <property type="match status" value="1"/>
</dbReference>
<evidence type="ECO:0000313" key="3">
    <source>
        <dbReference type="EMBL" id="KOO23219.1"/>
    </source>
</evidence>
<dbReference type="InterPro" id="IPR011992">
    <property type="entry name" value="EF-hand-dom_pair"/>
</dbReference>
<dbReference type="EMBL" id="JWZX01003211">
    <property type="protein sequence ID" value="KOO23219.1"/>
    <property type="molecule type" value="Genomic_DNA"/>
</dbReference>
<dbReference type="InterPro" id="IPR002048">
    <property type="entry name" value="EF_hand_dom"/>
</dbReference>
<feature type="domain" description="EF-hand" evidence="2">
    <location>
        <begin position="91"/>
        <end position="120"/>
    </location>
</feature>
<evidence type="ECO:0000313" key="4">
    <source>
        <dbReference type="Proteomes" id="UP000037460"/>
    </source>
</evidence>
<reference evidence="4" key="1">
    <citation type="journal article" date="2015" name="PLoS Genet.">
        <title>Genome Sequence and Transcriptome Analyses of Chrysochromulina tobin: Metabolic Tools for Enhanced Algal Fitness in the Prominent Order Prymnesiales (Haptophyceae).</title>
        <authorList>
            <person name="Hovde B.T."/>
            <person name="Deodato C.R."/>
            <person name="Hunsperger H.M."/>
            <person name="Ryken S.A."/>
            <person name="Yost W."/>
            <person name="Jha R.K."/>
            <person name="Patterson J."/>
            <person name="Monnat R.J. Jr."/>
            <person name="Barlow S.B."/>
            <person name="Starkenburg S.R."/>
            <person name="Cattolico R.A."/>
        </authorList>
    </citation>
    <scope>NUCLEOTIDE SEQUENCE</scope>
    <source>
        <strain evidence="4">CCMP291</strain>
    </source>
</reference>
<organism evidence="3 4">
    <name type="scientific">Chrysochromulina tobinii</name>
    <dbReference type="NCBI Taxonomy" id="1460289"/>
    <lineage>
        <taxon>Eukaryota</taxon>
        <taxon>Haptista</taxon>
        <taxon>Haptophyta</taxon>
        <taxon>Prymnesiophyceae</taxon>
        <taxon>Prymnesiales</taxon>
        <taxon>Chrysochromulinaceae</taxon>
        <taxon>Chrysochromulina</taxon>
    </lineage>
</organism>
<dbReference type="Gene3D" id="1.10.238.10">
    <property type="entry name" value="EF-hand"/>
    <property type="match status" value="2"/>
</dbReference>
<dbReference type="PROSITE" id="PS50222">
    <property type="entry name" value="EF_HAND_2"/>
    <property type="match status" value="3"/>
</dbReference>
<dbReference type="SUPFAM" id="SSF56399">
    <property type="entry name" value="ADP-ribosylation"/>
    <property type="match status" value="1"/>
</dbReference>
<dbReference type="Pfam" id="PF13202">
    <property type="entry name" value="EF-hand_5"/>
    <property type="match status" value="1"/>
</dbReference>
<dbReference type="Pfam" id="PF13499">
    <property type="entry name" value="EF-hand_7"/>
    <property type="match status" value="1"/>
</dbReference>